<dbReference type="InParanoid" id="A0A1Y2AL11"/>
<protein>
    <recommendedName>
        <fullName evidence="4">Extracellular membrane protein CFEM domain-containing protein</fullName>
    </recommendedName>
</protein>
<evidence type="ECO:0008006" key="4">
    <source>
        <dbReference type="Google" id="ProtNLM"/>
    </source>
</evidence>
<dbReference type="OrthoDB" id="2560253at2759"/>
<keyword evidence="1" id="KW-0732">Signal</keyword>
<dbReference type="EMBL" id="MCFC01000082">
    <property type="protein sequence ID" value="ORY23196.1"/>
    <property type="molecule type" value="Genomic_DNA"/>
</dbReference>
<evidence type="ECO:0000313" key="2">
    <source>
        <dbReference type="EMBL" id="ORY23196.1"/>
    </source>
</evidence>
<gene>
    <name evidence="2" type="ORF">BCR39DRAFT_549716</name>
</gene>
<comment type="caution">
    <text evidence="2">The sequence shown here is derived from an EMBL/GenBank/DDBJ whole genome shotgun (WGS) entry which is preliminary data.</text>
</comment>
<proteinExistence type="predicted"/>
<reference evidence="2 3" key="1">
    <citation type="submission" date="2016-07" db="EMBL/GenBank/DDBJ databases">
        <title>Pervasive Adenine N6-methylation of Active Genes in Fungi.</title>
        <authorList>
            <consortium name="DOE Joint Genome Institute"/>
            <person name="Mondo S.J."/>
            <person name="Dannebaum R.O."/>
            <person name="Kuo R.C."/>
            <person name="Labutti K."/>
            <person name="Haridas S."/>
            <person name="Kuo A."/>
            <person name="Salamov A."/>
            <person name="Ahrendt S.R."/>
            <person name="Lipzen A."/>
            <person name="Sullivan W."/>
            <person name="Andreopoulos W.B."/>
            <person name="Clum A."/>
            <person name="Lindquist E."/>
            <person name="Daum C."/>
            <person name="Ramamoorthy G.K."/>
            <person name="Gryganskyi A."/>
            <person name="Culley D."/>
            <person name="Magnuson J.K."/>
            <person name="James T.Y."/>
            <person name="O'Malley M.A."/>
            <person name="Stajich J.E."/>
            <person name="Spatafora J.W."/>
            <person name="Visel A."/>
            <person name="Grigoriev I.V."/>
        </authorList>
    </citation>
    <scope>NUCLEOTIDE SEQUENCE [LARGE SCALE GENOMIC DNA]</scope>
    <source>
        <strain evidence="2 3">68-887.2</strain>
    </source>
</reference>
<keyword evidence="3" id="KW-1185">Reference proteome</keyword>
<evidence type="ECO:0000313" key="3">
    <source>
        <dbReference type="Proteomes" id="UP000193986"/>
    </source>
</evidence>
<feature type="chain" id="PRO_5012598527" description="Extracellular membrane protein CFEM domain-containing protein" evidence="1">
    <location>
        <begin position="24"/>
        <end position="160"/>
    </location>
</feature>
<evidence type="ECO:0000256" key="1">
    <source>
        <dbReference type="SAM" id="SignalP"/>
    </source>
</evidence>
<accession>A0A1Y2AL11</accession>
<dbReference type="Proteomes" id="UP000193986">
    <property type="component" value="Unassembled WGS sequence"/>
</dbReference>
<feature type="signal peptide" evidence="1">
    <location>
        <begin position="1"/>
        <end position="23"/>
    </location>
</feature>
<organism evidence="2 3">
    <name type="scientific">Naematelia encephala</name>
    <dbReference type="NCBI Taxonomy" id="71784"/>
    <lineage>
        <taxon>Eukaryota</taxon>
        <taxon>Fungi</taxon>
        <taxon>Dikarya</taxon>
        <taxon>Basidiomycota</taxon>
        <taxon>Agaricomycotina</taxon>
        <taxon>Tremellomycetes</taxon>
        <taxon>Tremellales</taxon>
        <taxon>Naemateliaceae</taxon>
        <taxon>Naematelia</taxon>
    </lineage>
</organism>
<dbReference type="AlphaFoldDB" id="A0A1Y2AL11"/>
<name>A0A1Y2AL11_9TREE</name>
<sequence length="160" mass="17695">MLSNVYRPLLALALLMLLPSILASAQSQFKLDLDRDISTCWIDCSGRVTDTINLPGRDINDPSFITKNCQFDDYLSYMSACLAQVCQSAPDAAYAVEYGREICHKAGVDISNFTLPQSYLEEASEYFTSAEYTSRGVRGVQVWGIPGWLLVLSPLALVLL</sequence>